<evidence type="ECO:0000256" key="2">
    <source>
        <dbReference type="SAM" id="MobiDB-lite"/>
    </source>
</evidence>
<sequence length="381" mass="42252">MADRRATNKYYPPEWDPSKGSINTFVGQHPLRERARKLDQGILIVRFELPFNVWCEGCEKHIGMGVRYNAEKKKIGMYYSTPILSFRMKCHLCSHWIEIHTDPKNAEYIIISGARKREEGYDPADIGLPTLQSESTTEKIATDAFYKLEHQVADTKRASAVAVSMSQLIEYNDNKWKDPYAMSQKLRKGFRTEKKEMEKVQAEGKLIADRLGLKLVILPAAKEDDVQAKAISWDKEPETVAEKAARVHASSVFAYALPAKRRKASVSSQSSQSASMSSLPTPLRLSSANPAFKPTSKSASKPDSKTASKTVSNRGKMLITRSRAKPFAVSAPSTVKKPPPAVPEGLIRRKHPEQTAAVQKPAAGLLSVADYGDSDDDNDCA</sequence>
<dbReference type="GO" id="GO:0000398">
    <property type="term" value="P:mRNA splicing, via spliceosome"/>
    <property type="evidence" value="ECO:0007669"/>
    <property type="project" value="InterPro"/>
</dbReference>
<dbReference type="EMBL" id="JADGJQ010000087">
    <property type="protein sequence ID" value="KAJ3171364.1"/>
    <property type="molecule type" value="Genomic_DNA"/>
</dbReference>
<evidence type="ECO:0000256" key="1">
    <source>
        <dbReference type="ARBA" id="ARBA00005595"/>
    </source>
</evidence>
<evidence type="ECO:0000313" key="3">
    <source>
        <dbReference type="EMBL" id="KAJ3171364.1"/>
    </source>
</evidence>
<dbReference type="Pfam" id="PF04502">
    <property type="entry name" value="Saf4_Yju2"/>
    <property type="match status" value="1"/>
</dbReference>
<reference evidence="3" key="1">
    <citation type="submission" date="2020-05" db="EMBL/GenBank/DDBJ databases">
        <title>Phylogenomic resolution of chytrid fungi.</title>
        <authorList>
            <person name="Stajich J.E."/>
            <person name="Amses K."/>
            <person name="Simmons R."/>
            <person name="Seto K."/>
            <person name="Myers J."/>
            <person name="Bonds A."/>
            <person name="Quandt C.A."/>
            <person name="Barry K."/>
            <person name="Liu P."/>
            <person name="Grigoriev I."/>
            <person name="Longcore J.E."/>
            <person name="James T.Y."/>
        </authorList>
    </citation>
    <scope>NUCLEOTIDE SEQUENCE</scope>
    <source>
        <strain evidence="3">JEL0379</strain>
    </source>
</reference>
<accession>A0AAD5XJ35</accession>
<feature type="region of interest" description="Disordered" evidence="2">
    <location>
        <begin position="266"/>
        <end position="361"/>
    </location>
</feature>
<organism evidence="3 4">
    <name type="scientific">Geranomyces variabilis</name>
    <dbReference type="NCBI Taxonomy" id="109894"/>
    <lineage>
        <taxon>Eukaryota</taxon>
        <taxon>Fungi</taxon>
        <taxon>Fungi incertae sedis</taxon>
        <taxon>Chytridiomycota</taxon>
        <taxon>Chytridiomycota incertae sedis</taxon>
        <taxon>Chytridiomycetes</taxon>
        <taxon>Spizellomycetales</taxon>
        <taxon>Powellomycetaceae</taxon>
        <taxon>Geranomyces</taxon>
    </lineage>
</organism>
<evidence type="ECO:0008006" key="5">
    <source>
        <dbReference type="Google" id="ProtNLM"/>
    </source>
</evidence>
<name>A0AAD5XJ35_9FUNG</name>
<keyword evidence="4" id="KW-1185">Reference proteome</keyword>
<evidence type="ECO:0000313" key="4">
    <source>
        <dbReference type="Proteomes" id="UP001212152"/>
    </source>
</evidence>
<dbReference type="AlphaFoldDB" id="A0AAD5XJ35"/>
<dbReference type="PANTHER" id="PTHR12111:SF2">
    <property type="entry name" value="SPLICING FACTOR YJU2B-RELATED"/>
    <property type="match status" value="1"/>
</dbReference>
<dbReference type="InterPro" id="IPR007590">
    <property type="entry name" value="Saf4/Yju2"/>
</dbReference>
<dbReference type="PANTHER" id="PTHR12111">
    <property type="entry name" value="SPLICING FACTOR YJU2"/>
    <property type="match status" value="1"/>
</dbReference>
<proteinExistence type="inferred from homology"/>
<comment type="similarity">
    <text evidence="1">Belongs to the CWC16 family.</text>
</comment>
<gene>
    <name evidence="3" type="ORF">HDU87_008391</name>
</gene>
<protein>
    <recommendedName>
        <fullName evidence="5">DUF572-domain-containing protein</fullName>
    </recommendedName>
</protein>
<feature type="compositionally biased region" description="Polar residues" evidence="2">
    <location>
        <begin position="284"/>
        <end position="299"/>
    </location>
</feature>
<dbReference type="GO" id="GO:0005684">
    <property type="term" value="C:U2-type spliceosomal complex"/>
    <property type="evidence" value="ECO:0007669"/>
    <property type="project" value="TreeGrafter"/>
</dbReference>
<dbReference type="GO" id="GO:0071014">
    <property type="term" value="C:post-mRNA release spliceosomal complex"/>
    <property type="evidence" value="ECO:0007669"/>
    <property type="project" value="TreeGrafter"/>
</dbReference>
<feature type="compositionally biased region" description="Low complexity" evidence="2">
    <location>
        <begin position="266"/>
        <end position="278"/>
    </location>
</feature>
<comment type="caution">
    <text evidence="3">The sequence shown here is derived from an EMBL/GenBank/DDBJ whole genome shotgun (WGS) entry which is preliminary data.</text>
</comment>
<dbReference type="Proteomes" id="UP001212152">
    <property type="component" value="Unassembled WGS sequence"/>
</dbReference>